<evidence type="ECO:0000313" key="2">
    <source>
        <dbReference type="Proteomes" id="UP000030640"/>
    </source>
</evidence>
<dbReference type="EMBL" id="KI965472">
    <property type="protein sequence ID" value="EUD66383.1"/>
    <property type="molecule type" value="Genomic_DNA"/>
</dbReference>
<dbReference type="Proteomes" id="UP000030640">
    <property type="component" value="Unassembled WGS sequence"/>
</dbReference>
<reference evidence="1 2" key="1">
    <citation type="submission" date="2013-02" db="EMBL/GenBank/DDBJ databases">
        <title>The Genome Sequence of Plasmodium inui San Antonio 1.</title>
        <authorList>
            <consortium name="The Broad Institute Genome Sequencing Platform"/>
            <consortium name="The Broad Institute Genome Sequencing Center for Infectious Disease"/>
            <person name="Neafsey D."/>
            <person name="Cheeseman I."/>
            <person name="Volkman S."/>
            <person name="Adams J."/>
            <person name="Walker B."/>
            <person name="Young S.K."/>
            <person name="Zeng Q."/>
            <person name="Gargeya S."/>
            <person name="Fitzgerald M."/>
            <person name="Haas B."/>
            <person name="Abouelleil A."/>
            <person name="Alvarado L."/>
            <person name="Arachchi H.M."/>
            <person name="Berlin A.M."/>
            <person name="Chapman S.B."/>
            <person name="Dewar J."/>
            <person name="Goldberg J."/>
            <person name="Griggs A."/>
            <person name="Gujja S."/>
            <person name="Hansen M."/>
            <person name="Howarth C."/>
            <person name="Imamovic A."/>
            <person name="Larimer J."/>
            <person name="McCowan C."/>
            <person name="Murphy C."/>
            <person name="Neiman D."/>
            <person name="Pearson M."/>
            <person name="Priest M."/>
            <person name="Roberts A."/>
            <person name="Saif S."/>
            <person name="Shea T."/>
            <person name="Sisk P."/>
            <person name="Sykes S."/>
            <person name="Wortman J."/>
            <person name="Nusbaum C."/>
            <person name="Birren B."/>
        </authorList>
    </citation>
    <scope>NUCLEOTIDE SEQUENCE [LARGE SCALE GENOMIC DNA]</scope>
    <source>
        <strain evidence="1 2">San Antonio 1</strain>
    </source>
</reference>
<feature type="non-terminal residue" evidence="1">
    <location>
        <position position="1"/>
    </location>
</feature>
<organism evidence="1 2">
    <name type="scientific">Plasmodium inui San Antonio 1</name>
    <dbReference type="NCBI Taxonomy" id="1237626"/>
    <lineage>
        <taxon>Eukaryota</taxon>
        <taxon>Sar</taxon>
        <taxon>Alveolata</taxon>
        <taxon>Apicomplexa</taxon>
        <taxon>Aconoidasida</taxon>
        <taxon>Haemosporida</taxon>
        <taxon>Plasmodiidae</taxon>
        <taxon>Plasmodium</taxon>
        <taxon>Plasmodium (Plasmodium)</taxon>
    </lineage>
</organism>
<name>W7A4Z5_9APIC</name>
<dbReference type="VEuPathDB" id="PlasmoDB:C922_03299"/>
<protein>
    <submittedName>
        <fullName evidence="1">Uncharacterized protein</fullName>
    </submittedName>
</protein>
<dbReference type="GeneID" id="20038573"/>
<dbReference type="RefSeq" id="XP_008817113.1">
    <property type="nucleotide sequence ID" value="XM_008818891.1"/>
</dbReference>
<keyword evidence="2" id="KW-1185">Reference proteome</keyword>
<gene>
    <name evidence="1" type="ORF">C922_03299</name>
</gene>
<proteinExistence type="predicted"/>
<dbReference type="AlphaFoldDB" id="W7A4Z5"/>
<evidence type="ECO:0000313" key="1">
    <source>
        <dbReference type="EMBL" id="EUD66383.1"/>
    </source>
</evidence>
<sequence>EYNICHGTLHRRILGVIDTSYTIVHSEGRYYPDNSIVNMTVLLVQAYFLKSSTKDIVVLRKAHNGR</sequence>
<accession>W7A4Z5</accession>